<keyword evidence="4" id="KW-0511">Multifunctional enzyme</keyword>
<feature type="active site" description="Proton acceptor; for dehydratase activity" evidence="5">
    <location>
        <position position="12"/>
    </location>
</feature>
<evidence type="ECO:0000256" key="3">
    <source>
        <dbReference type="ARBA" id="ARBA00022679"/>
    </source>
</evidence>
<feature type="non-terminal residue" evidence="9">
    <location>
        <position position="1"/>
    </location>
</feature>
<dbReference type="InterPro" id="IPR020806">
    <property type="entry name" value="PKS_PP-bd"/>
</dbReference>
<dbReference type="InterPro" id="IPR009081">
    <property type="entry name" value="PP-bd_ACP"/>
</dbReference>
<dbReference type="GO" id="GO:0031177">
    <property type="term" value="F:phosphopantetheine binding"/>
    <property type="evidence" value="ECO:0007669"/>
    <property type="project" value="InterPro"/>
</dbReference>
<dbReference type="Pfam" id="PF14765">
    <property type="entry name" value="PS-DH"/>
    <property type="match status" value="1"/>
</dbReference>
<feature type="region of interest" description="C-terminal hotdog fold" evidence="5">
    <location>
        <begin position="119"/>
        <end position="258"/>
    </location>
</feature>
<evidence type="ECO:0000256" key="5">
    <source>
        <dbReference type="PROSITE-ProRule" id="PRU01363"/>
    </source>
</evidence>
<reference evidence="9 10" key="1">
    <citation type="submission" date="2020-08" db="EMBL/GenBank/DDBJ databases">
        <title>Genomic Encyclopedia of Type Strains, Phase III (KMG-III): the genomes of soil and plant-associated and newly described type strains.</title>
        <authorList>
            <person name="Whitman W."/>
        </authorList>
    </citation>
    <scope>NUCLEOTIDE SEQUENCE [LARGE SCALE GENOMIC DNA]</scope>
    <source>
        <strain evidence="9 10">CECT 3146</strain>
    </source>
</reference>
<dbReference type="Pfam" id="PF21089">
    <property type="entry name" value="PKS_DH_N"/>
    <property type="match status" value="1"/>
</dbReference>
<feature type="active site" description="Proton donor; for dehydratase activity" evidence="5">
    <location>
        <position position="180"/>
    </location>
</feature>
<dbReference type="InterPro" id="IPR055123">
    <property type="entry name" value="SpnB-like_Rossmann"/>
</dbReference>
<dbReference type="GO" id="GO:0004312">
    <property type="term" value="F:fatty acid synthase activity"/>
    <property type="evidence" value="ECO:0007669"/>
    <property type="project" value="TreeGrafter"/>
</dbReference>
<organism evidence="9 10">
    <name type="scientific">Streptomyces spectabilis</name>
    <dbReference type="NCBI Taxonomy" id="68270"/>
    <lineage>
        <taxon>Bacteria</taxon>
        <taxon>Bacillati</taxon>
        <taxon>Actinomycetota</taxon>
        <taxon>Actinomycetes</taxon>
        <taxon>Kitasatosporales</taxon>
        <taxon>Streptomycetaceae</taxon>
        <taxon>Streptomyces</taxon>
    </lineage>
</organism>
<dbReference type="InterPro" id="IPR042104">
    <property type="entry name" value="PKS_dehydratase_sf"/>
</dbReference>
<accession>A0A7W8B504</accession>
<dbReference type="Gene3D" id="3.40.50.720">
    <property type="entry name" value="NAD(P)-binding Rossmann-like Domain"/>
    <property type="match status" value="1"/>
</dbReference>
<dbReference type="Pfam" id="PF00550">
    <property type="entry name" value="PP-binding"/>
    <property type="match status" value="1"/>
</dbReference>
<dbReference type="InterPro" id="IPR049900">
    <property type="entry name" value="PKS_mFAS_DH"/>
</dbReference>
<feature type="domain" description="PKS/mFAS DH" evidence="8">
    <location>
        <begin position="1"/>
        <end position="258"/>
    </location>
</feature>
<evidence type="ECO:0000256" key="6">
    <source>
        <dbReference type="SAM" id="MobiDB-lite"/>
    </source>
</evidence>
<dbReference type="Proteomes" id="UP000549009">
    <property type="component" value="Unassembled WGS sequence"/>
</dbReference>
<dbReference type="SMART" id="SM00826">
    <property type="entry name" value="PKS_DH"/>
    <property type="match status" value="1"/>
</dbReference>
<keyword evidence="3" id="KW-0808">Transferase</keyword>
<comment type="caution">
    <text evidence="9">The sequence shown here is derived from an EMBL/GenBank/DDBJ whole genome shotgun (WGS) entry which is preliminary data.</text>
</comment>
<dbReference type="InterPro" id="IPR013968">
    <property type="entry name" value="PKS_KR"/>
</dbReference>
<dbReference type="InterPro" id="IPR020807">
    <property type="entry name" value="PKS_DH"/>
</dbReference>
<name>A0A7W8B504_STRST</name>
<evidence type="ECO:0000259" key="7">
    <source>
        <dbReference type="PROSITE" id="PS50075"/>
    </source>
</evidence>
<dbReference type="Pfam" id="PF08659">
    <property type="entry name" value="KR"/>
    <property type="match status" value="1"/>
</dbReference>
<dbReference type="EMBL" id="JACHJD010000040">
    <property type="protein sequence ID" value="MBB5109806.1"/>
    <property type="molecule type" value="Genomic_DNA"/>
</dbReference>
<dbReference type="GO" id="GO:0017000">
    <property type="term" value="P:antibiotic biosynthetic process"/>
    <property type="evidence" value="ECO:0007669"/>
    <property type="project" value="UniProtKB-ARBA"/>
</dbReference>
<feature type="domain" description="Carrier" evidence="7">
    <location>
        <begin position="752"/>
        <end position="829"/>
    </location>
</feature>
<evidence type="ECO:0000313" key="9">
    <source>
        <dbReference type="EMBL" id="MBB5109806.1"/>
    </source>
</evidence>
<dbReference type="InterPro" id="IPR049551">
    <property type="entry name" value="PKS_DH_C"/>
</dbReference>
<dbReference type="PROSITE" id="PS52019">
    <property type="entry name" value="PKS_MFAS_DH"/>
    <property type="match status" value="1"/>
</dbReference>
<dbReference type="SMART" id="SM00823">
    <property type="entry name" value="PKS_PP"/>
    <property type="match status" value="1"/>
</dbReference>
<feature type="region of interest" description="Disordered" evidence="6">
    <location>
        <begin position="725"/>
        <end position="751"/>
    </location>
</feature>
<dbReference type="SUPFAM" id="SSF51735">
    <property type="entry name" value="NAD(P)-binding Rossmann-fold domains"/>
    <property type="match status" value="2"/>
</dbReference>
<proteinExistence type="predicted"/>
<dbReference type="RefSeq" id="WP_184926820.1">
    <property type="nucleotide sequence ID" value="NZ_JACHJD010000040.1"/>
</dbReference>
<dbReference type="PANTHER" id="PTHR43775:SF51">
    <property type="entry name" value="INACTIVE PHENOLPHTHIOCEROL SYNTHESIS POLYKETIDE SYNTHASE TYPE I PKS1-RELATED"/>
    <property type="match status" value="1"/>
</dbReference>
<feature type="region of interest" description="N-terminal hotdog fold" evidence="5">
    <location>
        <begin position="1"/>
        <end position="108"/>
    </location>
</feature>
<dbReference type="CDD" id="cd08956">
    <property type="entry name" value="KR_3_FAS_SDR_x"/>
    <property type="match status" value="1"/>
</dbReference>
<evidence type="ECO:0000256" key="4">
    <source>
        <dbReference type="ARBA" id="ARBA00023268"/>
    </source>
</evidence>
<dbReference type="AlphaFoldDB" id="A0A7W8B504"/>
<sequence>LSLHTHPWLADHQVDGTVLVPATALIELALHVGSHADCNQIDELVLQTPIVLTQDDTVALQVAIEPTQNGNRHITIRTRPALRERNHPKEISWTENAQGTLTTSGAHPPVLGAWPPAGATPVPTTNLYRDLANHGYHYGPAFQGRNSIWRQGNTVYAEVTLPHGDTGPDAAFRIHPALFDAALHAILLDISANTGGEIRLPFSFTGVRFHSTCGNTVRTMLTITGEHTAAAILYDPTGKAVASIDAIVLRPAPTTLVAPQHTDDSLFELTWVPEHTNGVATSPQTWAILGDRTSPLAQCLQTTVSVGNGTPPAAIYPELSALFADGPAPHLVLYPLPCQAPPDEGAIPDAVRSTLREILALLQDWLASAHLTNSRLILLAQPPPTADDATDRWELCSEAARGLIRTAQTEHPDRFLLADIDHAPDSLAALPAAITTRIGSAPGERELSLRHGVVFVPRLAPSTSRPGQASIDPDGTVLITGGTGTLGSALARHLATQYQVRHLVLVSRSGLAASGAPELQSELQQAGATVTVTACDLTNRAELAELIASFTTEHPLTGVVHTAAALEDATLTTLTPGHLDQVLEPKASTAWHLHELTRHMGLSWFVLYSSAAGLFGTPGQGNYAAANVFLDALAHYRRSRGLPACSLAWGQWQQTSALTGRLTDADHARLQRMGIVPMSTAHGLRLFDAAVAIDRPRLVTCHLDPAILRSSAHTGTLHPVLRGLVRTNGRPTSSPAPQQSLPERPTRLPKPDPIRTLEDILAQAFGEVLGVPADRVDRVRPVNMLGVNSLAVLELRNRLRLLHGWKLPMSRILGGATIRDLASDITAVYEDGAST</sequence>
<dbReference type="PROSITE" id="PS50075">
    <property type="entry name" value="CARRIER"/>
    <property type="match status" value="1"/>
</dbReference>
<dbReference type="Gene3D" id="3.10.129.110">
    <property type="entry name" value="Polyketide synthase dehydratase"/>
    <property type="match status" value="1"/>
</dbReference>
<protein>
    <submittedName>
        <fullName evidence="9">NAD(P)-dependent dehydrogenase (Short-subunit alcohol dehydrogenase family)</fullName>
    </submittedName>
</protein>
<evidence type="ECO:0000259" key="8">
    <source>
        <dbReference type="PROSITE" id="PS52019"/>
    </source>
</evidence>
<dbReference type="InterPro" id="IPR006162">
    <property type="entry name" value="Ppantetheine_attach_site"/>
</dbReference>
<evidence type="ECO:0000256" key="2">
    <source>
        <dbReference type="ARBA" id="ARBA00022553"/>
    </source>
</evidence>
<dbReference type="InterPro" id="IPR049552">
    <property type="entry name" value="PKS_DH_N"/>
</dbReference>
<dbReference type="SUPFAM" id="SSF47336">
    <property type="entry name" value="ACP-like"/>
    <property type="match status" value="1"/>
</dbReference>
<dbReference type="SMART" id="SM00822">
    <property type="entry name" value="PKS_KR"/>
    <property type="match status" value="1"/>
</dbReference>
<gene>
    <name evidence="9" type="ORF">FHS40_008936</name>
</gene>
<dbReference type="Gene3D" id="1.10.1200.10">
    <property type="entry name" value="ACP-like"/>
    <property type="match status" value="1"/>
</dbReference>
<evidence type="ECO:0000256" key="1">
    <source>
        <dbReference type="ARBA" id="ARBA00022450"/>
    </source>
</evidence>
<dbReference type="GO" id="GO:0006633">
    <property type="term" value="P:fatty acid biosynthetic process"/>
    <property type="evidence" value="ECO:0007669"/>
    <property type="project" value="TreeGrafter"/>
</dbReference>
<dbReference type="PROSITE" id="PS00012">
    <property type="entry name" value="PHOSPHOPANTETHEINE"/>
    <property type="match status" value="1"/>
</dbReference>
<dbReference type="InterPro" id="IPR057326">
    <property type="entry name" value="KR_dom"/>
</dbReference>
<dbReference type="PANTHER" id="PTHR43775">
    <property type="entry name" value="FATTY ACID SYNTHASE"/>
    <property type="match status" value="1"/>
</dbReference>
<keyword evidence="1" id="KW-0596">Phosphopantetheine</keyword>
<dbReference type="InterPro" id="IPR036736">
    <property type="entry name" value="ACP-like_sf"/>
</dbReference>
<dbReference type="Pfam" id="PF22953">
    <property type="entry name" value="SpnB_Rossmann"/>
    <property type="match status" value="1"/>
</dbReference>
<feature type="compositionally biased region" description="Polar residues" evidence="6">
    <location>
        <begin position="729"/>
        <end position="741"/>
    </location>
</feature>
<keyword evidence="2" id="KW-0597">Phosphoprotein</keyword>
<dbReference type="InterPro" id="IPR050091">
    <property type="entry name" value="PKS_NRPS_Biosynth_Enz"/>
</dbReference>
<dbReference type="InterPro" id="IPR036291">
    <property type="entry name" value="NAD(P)-bd_dom_sf"/>
</dbReference>
<keyword evidence="10" id="KW-1185">Reference proteome</keyword>
<evidence type="ECO:0000313" key="10">
    <source>
        <dbReference type="Proteomes" id="UP000549009"/>
    </source>
</evidence>